<proteinExistence type="predicted"/>
<comment type="caution">
    <text evidence="2">The sequence shown here is derived from an EMBL/GenBank/DDBJ whole genome shotgun (WGS) entry which is preliminary data.</text>
</comment>
<name>A0A7V2T0P6_LEUMU</name>
<dbReference type="SUPFAM" id="SSF82171">
    <property type="entry name" value="DPP6 N-terminal domain-like"/>
    <property type="match status" value="1"/>
</dbReference>
<dbReference type="AlphaFoldDB" id="A0A7V2T0P6"/>
<accession>A0A7V2T0P6</accession>
<organism evidence="2">
    <name type="scientific">Leucothrix mucor</name>
    <dbReference type="NCBI Taxonomy" id="45248"/>
    <lineage>
        <taxon>Bacteria</taxon>
        <taxon>Pseudomonadati</taxon>
        <taxon>Pseudomonadota</taxon>
        <taxon>Gammaproteobacteria</taxon>
        <taxon>Thiotrichales</taxon>
        <taxon>Thiotrichaceae</taxon>
        <taxon>Leucothrix</taxon>
    </lineage>
</organism>
<feature type="chain" id="PRO_5031330099" evidence="1">
    <location>
        <begin position="22"/>
        <end position="504"/>
    </location>
</feature>
<protein>
    <submittedName>
        <fullName evidence="2">Uncharacterized protein</fullName>
    </submittedName>
</protein>
<gene>
    <name evidence="2" type="ORF">ENJ51_09330</name>
</gene>
<reference evidence="2" key="1">
    <citation type="journal article" date="2020" name="mSystems">
        <title>Genome- and Community-Level Interaction Insights into Carbon Utilization and Element Cycling Functions of Hydrothermarchaeota in Hydrothermal Sediment.</title>
        <authorList>
            <person name="Zhou Z."/>
            <person name="Liu Y."/>
            <person name="Xu W."/>
            <person name="Pan J."/>
            <person name="Luo Z.H."/>
            <person name="Li M."/>
        </authorList>
    </citation>
    <scope>NUCLEOTIDE SEQUENCE [LARGE SCALE GENOMIC DNA]</scope>
    <source>
        <strain evidence="2">HyVt-493</strain>
    </source>
</reference>
<evidence type="ECO:0000313" key="2">
    <source>
        <dbReference type="EMBL" id="HFC93000.1"/>
    </source>
</evidence>
<dbReference type="EMBL" id="DRMS01000347">
    <property type="protein sequence ID" value="HFC93000.1"/>
    <property type="molecule type" value="Genomic_DNA"/>
</dbReference>
<dbReference type="Gene3D" id="2.130.10.10">
    <property type="entry name" value="YVTN repeat-like/Quinoprotein amine dehydrogenase"/>
    <property type="match status" value="1"/>
</dbReference>
<sequence>MFKIKIISIPASIIISLFVTSCGGGGGSSSSNSTLINAMDYLTPNKTISKLHKEYTEAADGSISLQDFTTFHYTKTGHIIRETTDDAISSDYTTYQKLSDTIEIKDYKNNILVKTTSHLATIDVNDNFFTEVDDDGDSTSCNYTEKLASFTTAYKIFSDLIKLDCTVTTTTNLSTKFNLYLAKNMGIIHTKTTANGKTYKSSYIGEPLYSLNTLAKYSTSYASSVAVADNGNTVFIGDENGLITLDASNLNNLTKLSSINSGEFTQSKLSKDENLLYAVDGGNFLIIDISNRNDIHIISSMQMNGADSFSLSDNETIAVIQDFDITQIVDISNKSNIVALFDLKSGKSAISNDGQTLFYISPDSPKEIVIYDINNPSNDFVSTTPMPYDYSELLLSHSGKELFVSDQQNITIFNVDNPNNISQLSTYNGGHVESMQSKISLSADDKTLFISSEETLQLLDLSDLTNIHTVAARSYDLGDIGDVASTSDKLFIADGANGLQILEK</sequence>
<dbReference type="PROSITE" id="PS51257">
    <property type="entry name" value="PROKAR_LIPOPROTEIN"/>
    <property type="match status" value="1"/>
</dbReference>
<dbReference type="InterPro" id="IPR015943">
    <property type="entry name" value="WD40/YVTN_repeat-like_dom_sf"/>
</dbReference>
<dbReference type="InterPro" id="IPR013211">
    <property type="entry name" value="LVIVD"/>
</dbReference>
<feature type="signal peptide" evidence="1">
    <location>
        <begin position="1"/>
        <end position="21"/>
    </location>
</feature>
<keyword evidence="1" id="KW-0732">Signal</keyword>
<dbReference type="Proteomes" id="UP000885750">
    <property type="component" value="Unassembled WGS sequence"/>
</dbReference>
<dbReference type="Pfam" id="PF08309">
    <property type="entry name" value="LVIVD"/>
    <property type="match status" value="3"/>
</dbReference>
<evidence type="ECO:0000256" key="1">
    <source>
        <dbReference type="SAM" id="SignalP"/>
    </source>
</evidence>